<evidence type="ECO:0000313" key="1">
    <source>
        <dbReference type="EMBL" id="QBK84661.1"/>
    </source>
</evidence>
<gene>
    <name evidence="1" type="ORF">LCDPAC01_01420</name>
</gene>
<organism evidence="1">
    <name type="scientific">Pithovirus LCDPAC01</name>
    <dbReference type="NCBI Taxonomy" id="2506600"/>
    <lineage>
        <taxon>Viruses</taxon>
        <taxon>Pithoviruses</taxon>
    </lineage>
</organism>
<reference evidence="1" key="1">
    <citation type="journal article" date="2019" name="MBio">
        <title>Virus Genomes from Deep Sea Sediments Expand the Ocean Megavirome and Support Independent Origins of Viral Gigantism.</title>
        <authorList>
            <person name="Backstrom D."/>
            <person name="Yutin N."/>
            <person name="Jorgensen S.L."/>
            <person name="Dharamshi J."/>
            <person name="Homa F."/>
            <person name="Zaremba-Niedwiedzka K."/>
            <person name="Spang A."/>
            <person name="Wolf Y.I."/>
            <person name="Koonin E.V."/>
            <person name="Ettema T.J."/>
        </authorList>
    </citation>
    <scope>NUCLEOTIDE SEQUENCE</scope>
</reference>
<protein>
    <submittedName>
        <fullName evidence="1">Uncharacterized protein</fullName>
    </submittedName>
</protein>
<proteinExistence type="predicted"/>
<dbReference type="EMBL" id="MK500284">
    <property type="protein sequence ID" value="QBK84661.1"/>
    <property type="molecule type" value="Genomic_DNA"/>
</dbReference>
<accession>A0A481YQG0</accession>
<name>A0A481YQG0_9VIRU</name>
<sequence>MGYVGYHRGIENVASQEKELEMDNDIPIIHILTKL</sequence>